<dbReference type="AlphaFoldDB" id="A0A6J4R3I6"/>
<dbReference type="InterPro" id="IPR053143">
    <property type="entry name" value="Arylsulfate_ST"/>
</dbReference>
<proteinExistence type="predicted"/>
<gene>
    <name evidence="1" type="ORF">AVDCRST_MAG58-1612</name>
</gene>
<evidence type="ECO:0000313" key="1">
    <source>
        <dbReference type="EMBL" id="CAA9456189.1"/>
    </source>
</evidence>
<dbReference type="Pfam" id="PF14269">
    <property type="entry name" value="Arylsulfotran_2"/>
    <property type="match status" value="1"/>
</dbReference>
<dbReference type="SUPFAM" id="SSF50969">
    <property type="entry name" value="YVTN repeat-like/Quinoprotein amine dehydrogenase"/>
    <property type="match status" value="1"/>
</dbReference>
<accession>A0A6J4R3I6</accession>
<sequence>MGARFTRRRFLAAAGAGVTYFALSNTVGCEPPERSSKVASSGTPKIRPLPGVAFPPAGGVWAFRSRPDLSPPAVEVATEAHDDTAAGYIFLAPEKGGAGKGGSMIIDDRGEVVWFHPLQGPYGRTMNFETQTYQSRDVLTWGQTPGEYVIFDGSYREIARFGAANGYNGDHHEFLISPQDTALITIYKAVPQDLSPVGGPKNSVAWQGVVQELDIETGEVLFEWRSLDHVGLEETYVTPSEDHYPGIDYFHINSIDVDHDNNLLVSARETSTVYKVDRNSGEVMWRLGGKKSDFEMGPGTRFAFQHDARRLPDGTISIFDNGSLVFENGTPKAVEESRAVVLELDEEQMNASLAREYTHPDKQYADAAGNMQVLPNGNVFVGWGRGLAISEFRKDGELLFDFRVSPEHRSYRAFRFPWSGQPPDQPAVVAERTSDNELEVYASWNGATEIAAWEVLAGQDPGQLESLGSIPRDGFETAMVVQTSDPYVAVQAKHRSGRVLGVSTPVEASQHVS</sequence>
<dbReference type="SUPFAM" id="SSF50998">
    <property type="entry name" value="Quinoprotein alcohol dehydrogenase-like"/>
    <property type="match status" value="1"/>
</dbReference>
<dbReference type="InterPro" id="IPR011044">
    <property type="entry name" value="Quino_amine_DH_bsu"/>
</dbReference>
<dbReference type="InterPro" id="IPR015943">
    <property type="entry name" value="WD40/YVTN_repeat-like_dom_sf"/>
</dbReference>
<dbReference type="InterPro" id="IPR039535">
    <property type="entry name" value="ASST-like"/>
</dbReference>
<dbReference type="EMBL" id="CADCVF010000036">
    <property type="protein sequence ID" value="CAA9456189.1"/>
    <property type="molecule type" value="Genomic_DNA"/>
</dbReference>
<dbReference type="PANTHER" id="PTHR35340:SF5">
    <property type="entry name" value="ASST-DOMAIN-CONTAINING PROTEIN"/>
    <property type="match status" value="1"/>
</dbReference>
<dbReference type="InterPro" id="IPR011047">
    <property type="entry name" value="Quinoprotein_ADH-like_sf"/>
</dbReference>
<reference evidence="1" key="1">
    <citation type="submission" date="2020-02" db="EMBL/GenBank/DDBJ databases">
        <authorList>
            <person name="Meier V. D."/>
        </authorList>
    </citation>
    <scope>NUCLEOTIDE SEQUENCE</scope>
    <source>
        <strain evidence="1">AVDCRST_MAG58</strain>
    </source>
</reference>
<evidence type="ECO:0008006" key="2">
    <source>
        <dbReference type="Google" id="ProtNLM"/>
    </source>
</evidence>
<organism evidence="1">
    <name type="scientific">uncultured Rubrobacteraceae bacterium</name>
    <dbReference type="NCBI Taxonomy" id="349277"/>
    <lineage>
        <taxon>Bacteria</taxon>
        <taxon>Bacillati</taxon>
        <taxon>Actinomycetota</taxon>
        <taxon>Rubrobacteria</taxon>
        <taxon>Rubrobacterales</taxon>
        <taxon>Rubrobacteraceae</taxon>
        <taxon>environmental samples</taxon>
    </lineage>
</organism>
<dbReference type="Gene3D" id="2.130.10.10">
    <property type="entry name" value="YVTN repeat-like/Quinoprotein amine dehydrogenase"/>
    <property type="match status" value="1"/>
</dbReference>
<name>A0A6J4R3I6_9ACTN</name>
<dbReference type="PANTHER" id="PTHR35340">
    <property type="entry name" value="PQQ ENZYME REPEAT PROTEIN-RELATED"/>
    <property type="match status" value="1"/>
</dbReference>
<protein>
    <recommendedName>
        <fullName evidence="2">PQQ enzyme repeat</fullName>
    </recommendedName>
</protein>